<name>A0AAD2UZG0_YEREN</name>
<evidence type="ECO:0000313" key="1">
    <source>
        <dbReference type="EMBL" id="ELI8102258.1"/>
    </source>
</evidence>
<protein>
    <submittedName>
        <fullName evidence="1">Uncharacterized protein</fullName>
    </submittedName>
</protein>
<reference evidence="1" key="1">
    <citation type="submission" date="2023-02" db="EMBL/GenBank/DDBJ databases">
        <authorList>
            <person name="Ashton P.M."/>
            <person name="Dallman T."/>
            <person name="Nair S."/>
            <person name="De Pinna E."/>
            <person name="Peters T."/>
            <person name="Grant K."/>
        </authorList>
    </citation>
    <scope>NUCLEOTIDE SEQUENCE</scope>
    <source>
        <strain evidence="1">01103883</strain>
    </source>
</reference>
<dbReference type="EMBL" id="ABNAVX010000008">
    <property type="protein sequence ID" value="ELI8102258.1"/>
    <property type="molecule type" value="Genomic_DNA"/>
</dbReference>
<dbReference type="AlphaFoldDB" id="A0AAD2UZG0"/>
<evidence type="ECO:0000313" key="2">
    <source>
        <dbReference type="Proteomes" id="UP001182355"/>
    </source>
</evidence>
<sequence length="260" mass="29782">MDDLYKESKIDIDGFLTAARDFLDGNCNPEFRFYNDDVMVEKVDSLMSMNSKNMAGLNLNSYIEIIKDMGCQNFLNSFIDPDENENAKYNLNDSVEVRFLKAFRLDFDINNSNDFSNLLNNFFGDGISELAKVAEILNVLGLKRSSTTILAMLAKLIYSEMKKPINDEVTRRVIISERNRVAGKGNVNKNKELVIKIAKNTWEQYPNASLGGLRDEIYEHLTRNNITSRPSMATINDWLKKSEFRPSSKKTNRTFVLIID</sequence>
<dbReference type="Proteomes" id="UP001182355">
    <property type="component" value="Unassembled WGS sequence"/>
</dbReference>
<proteinExistence type="predicted"/>
<comment type="caution">
    <text evidence="1">The sequence shown here is derived from an EMBL/GenBank/DDBJ whole genome shotgun (WGS) entry which is preliminary data.</text>
</comment>
<gene>
    <name evidence="1" type="ORF">RSF11_001957</name>
</gene>
<organism evidence="1 2">
    <name type="scientific">Yersinia enterocolitica</name>
    <dbReference type="NCBI Taxonomy" id="630"/>
    <lineage>
        <taxon>Bacteria</taxon>
        <taxon>Pseudomonadati</taxon>
        <taxon>Pseudomonadota</taxon>
        <taxon>Gammaproteobacteria</taxon>
        <taxon>Enterobacterales</taxon>
        <taxon>Yersiniaceae</taxon>
        <taxon>Yersinia</taxon>
    </lineage>
</organism>
<accession>A0AAD2UZG0</accession>